<dbReference type="InterPro" id="IPR036388">
    <property type="entry name" value="WH-like_DNA-bd_sf"/>
</dbReference>
<name>A0A066RHN4_9GAMM</name>
<keyword evidence="3" id="KW-0238">DNA-binding</keyword>
<keyword evidence="4" id="KW-0804">Transcription</keyword>
<dbReference type="SUPFAM" id="SSF46785">
    <property type="entry name" value="Winged helix' DNA-binding domain"/>
    <property type="match status" value="1"/>
</dbReference>
<evidence type="ECO:0000256" key="3">
    <source>
        <dbReference type="ARBA" id="ARBA00023125"/>
    </source>
</evidence>
<evidence type="ECO:0000313" key="6">
    <source>
        <dbReference type="EMBL" id="KDM89824.1"/>
    </source>
</evidence>
<dbReference type="CDD" id="cd08432">
    <property type="entry name" value="PBP2_GcdR_TrpI_HvrB_AmpR_like"/>
    <property type="match status" value="1"/>
</dbReference>
<dbReference type="PROSITE" id="PS50931">
    <property type="entry name" value="HTH_LYSR"/>
    <property type="match status" value="1"/>
</dbReference>
<protein>
    <submittedName>
        <fullName evidence="6">Glycine cleavage system regulatory protein</fullName>
    </submittedName>
</protein>
<dbReference type="SUPFAM" id="SSF53850">
    <property type="entry name" value="Periplasmic binding protein-like II"/>
    <property type="match status" value="1"/>
</dbReference>
<dbReference type="Pfam" id="PF03466">
    <property type="entry name" value="LysR_substrate"/>
    <property type="match status" value="1"/>
</dbReference>
<dbReference type="PANTHER" id="PTHR30537:SF74">
    <property type="entry name" value="HTH-TYPE TRANSCRIPTIONAL REGULATOR TRPI"/>
    <property type="match status" value="1"/>
</dbReference>
<accession>A0A066RHN4</accession>
<dbReference type="Pfam" id="PF00126">
    <property type="entry name" value="HTH_1"/>
    <property type="match status" value="1"/>
</dbReference>
<dbReference type="PANTHER" id="PTHR30537">
    <property type="entry name" value="HTH-TYPE TRANSCRIPTIONAL REGULATOR"/>
    <property type="match status" value="1"/>
</dbReference>
<dbReference type="EMBL" id="JMIB01000043">
    <property type="protein sequence ID" value="KDM89824.1"/>
    <property type="molecule type" value="Genomic_DNA"/>
</dbReference>
<dbReference type="PRINTS" id="PR00039">
    <property type="entry name" value="HTHLYSR"/>
</dbReference>
<evidence type="ECO:0000256" key="4">
    <source>
        <dbReference type="ARBA" id="ARBA00023163"/>
    </source>
</evidence>
<dbReference type="InterPro" id="IPR005119">
    <property type="entry name" value="LysR_subst-bd"/>
</dbReference>
<proteinExistence type="inferred from homology"/>
<organism evidence="6 7">
    <name type="scientific">Photobacterium galatheae</name>
    <dbReference type="NCBI Taxonomy" id="1654360"/>
    <lineage>
        <taxon>Bacteria</taxon>
        <taxon>Pseudomonadati</taxon>
        <taxon>Pseudomonadota</taxon>
        <taxon>Gammaproteobacteria</taxon>
        <taxon>Vibrionales</taxon>
        <taxon>Vibrionaceae</taxon>
        <taxon>Photobacterium</taxon>
    </lineage>
</organism>
<dbReference type="InterPro" id="IPR058163">
    <property type="entry name" value="LysR-type_TF_proteobact-type"/>
</dbReference>
<dbReference type="FunFam" id="1.10.10.10:FF:000001">
    <property type="entry name" value="LysR family transcriptional regulator"/>
    <property type="match status" value="1"/>
</dbReference>
<dbReference type="Proteomes" id="UP000027192">
    <property type="component" value="Unassembled WGS sequence"/>
</dbReference>
<dbReference type="Gene3D" id="1.10.10.10">
    <property type="entry name" value="Winged helix-like DNA-binding domain superfamily/Winged helix DNA-binding domain"/>
    <property type="match status" value="1"/>
</dbReference>
<reference evidence="6 7" key="1">
    <citation type="submission" date="2014-04" db="EMBL/GenBank/DDBJ databases">
        <title>Draft genome sequence of Photobacterium halotolerans S2753: a solonamide, ngercheumicin and holomycin producer.</title>
        <authorList>
            <person name="Machado H.R."/>
            <person name="Gram L."/>
        </authorList>
    </citation>
    <scope>NUCLEOTIDE SEQUENCE [LARGE SCALE GENOMIC DNA]</scope>
    <source>
        <strain evidence="6 7">S2753</strain>
    </source>
</reference>
<evidence type="ECO:0000259" key="5">
    <source>
        <dbReference type="PROSITE" id="PS50931"/>
    </source>
</evidence>
<dbReference type="OrthoDB" id="5526340at2"/>
<comment type="caution">
    <text evidence="6">The sequence shown here is derived from an EMBL/GenBank/DDBJ whole genome shotgun (WGS) entry which is preliminary data.</text>
</comment>
<dbReference type="Gene3D" id="3.40.190.10">
    <property type="entry name" value="Periplasmic binding protein-like II"/>
    <property type="match status" value="2"/>
</dbReference>
<evidence type="ECO:0000313" key="7">
    <source>
        <dbReference type="Proteomes" id="UP000027192"/>
    </source>
</evidence>
<dbReference type="RefSeq" id="WP_036756846.1">
    <property type="nucleotide sequence ID" value="NZ_JAGSGC010000018.1"/>
</dbReference>
<dbReference type="GO" id="GO:0043565">
    <property type="term" value="F:sequence-specific DNA binding"/>
    <property type="evidence" value="ECO:0007669"/>
    <property type="project" value="TreeGrafter"/>
</dbReference>
<evidence type="ECO:0000256" key="1">
    <source>
        <dbReference type="ARBA" id="ARBA00009437"/>
    </source>
</evidence>
<dbReference type="InterPro" id="IPR000847">
    <property type="entry name" value="LysR_HTH_N"/>
</dbReference>
<sequence>MLNPTDPHKRMPPLQGLYYFYQAAHYGSFKQAAETLHVTAAAISQQIRLLEDWLGTPLFYRQHRKVVLTPEGQILFEHTQKGFQQIQSGVWLINNDPDPQRISLSTLPSFSQHWLVPRMTSFRSEHPDLSVLIESKNELADFEQSPLDLCVRYGEGCYPNLHCQWLMDDLLYPVCHPLYQAQYQIHTIHDLQRADLIGDIWPDVDWERWLALVGAKGGSSSLAYDGVNYVLEGALSVQGVALARHSLAQRYIEEGTLVRIGNIAVKPNFSYYLCAPEGYFKREKVKIFNAWIRQQAALFQQSFPAELDIRQFDDQQSAKTK</sequence>
<dbReference type="AlphaFoldDB" id="A0A066RHN4"/>
<dbReference type="GO" id="GO:0006351">
    <property type="term" value="P:DNA-templated transcription"/>
    <property type="evidence" value="ECO:0007669"/>
    <property type="project" value="TreeGrafter"/>
</dbReference>
<evidence type="ECO:0000256" key="2">
    <source>
        <dbReference type="ARBA" id="ARBA00023015"/>
    </source>
</evidence>
<keyword evidence="7" id="KW-1185">Reference proteome</keyword>
<gene>
    <name evidence="6" type="ORF">EA58_20450</name>
</gene>
<dbReference type="GO" id="GO:0003700">
    <property type="term" value="F:DNA-binding transcription factor activity"/>
    <property type="evidence" value="ECO:0007669"/>
    <property type="project" value="InterPro"/>
</dbReference>
<feature type="domain" description="HTH lysR-type" evidence="5">
    <location>
        <begin position="12"/>
        <end position="69"/>
    </location>
</feature>
<dbReference type="STRING" id="1654360.EA58_20450"/>
<comment type="similarity">
    <text evidence="1">Belongs to the LysR transcriptional regulatory family.</text>
</comment>
<dbReference type="InterPro" id="IPR036390">
    <property type="entry name" value="WH_DNA-bd_sf"/>
</dbReference>
<keyword evidence="2" id="KW-0805">Transcription regulation</keyword>